<evidence type="ECO:0000313" key="3">
    <source>
        <dbReference type="EMBL" id="CAD7280710.1"/>
    </source>
</evidence>
<keyword evidence="4" id="KW-1185">Reference proteome</keyword>
<feature type="signal peptide" evidence="2">
    <location>
        <begin position="1"/>
        <end position="23"/>
    </location>
</feature>
<dbReference type="AlphaFoldDB" id="A0A7R9BV91"/>
<organism evidence="3">
    <name type="scientific">Notodromas monacha</name>
    <dbReference type="NCBI Taxonomy" id="399045"/>
    <lineage>
        <taxon>Eukaryota</taxon>
        <taxon>Metazoa</taxon>
        <taxon>Ecdysozoa</taxon>
        <taxon>Arthropoda</taxon>
        <taxon>Crustacea</taxon>
        <taxon>Oligostraca</taxon>
        <taxon>Ostracoda</taxon>
        <taxon>Podocopa</taxon>
        <taxon>Podocopida</taxon>
        <taxon>Cypridocopina</taxon>
        <taxon>Cypridoidea</taxon>
        <taxon>Cyprididae</taxon>
        <taxon>Notodromas</taxon>
    </lineage>
</organism>
<feature type="region of interest" description="Disordered" evidence="1">
    <location>
        <begin position="71"/>
        <end position="102"/>
    </location>
</feature>
<dbReference type="Proteomes" id="UP000678499">
    <property type="component" value="Unassembled WGS sequence"/>
</dbReference>
<protein>
    <submittedName>
        <fullName evidence="3">Uncharacterized protein</fullName>
    </submittedName>
</protein>
<dbReference type="EMBL" id="OA884375">
    <property type="protein sequence ID" value="CAD7280710.1"/>
    <property type="molecule type" value="Genomic_DNA"/>
</dbReference>
<evidence type="ECO:0000256" key="1">
    <source>
        <dbReference type="SAM" id="MobiDB-lite"/>
    </source>
</evidence>
<evidence type="ECO:0000256" key="2">
    <source>
        <dbReference type="SAM" id="SignalP"/>
    </source>
</evidence>
<accession>A0A7R9BV91</accession>
<name>A0A7R9BV91_9CRUS</name>
<reference evidence="3" key="1">
    <citation type="submission" date="2020-11" db="EMBL/GenBank/DDBJ databases">
        <authorList>
            <person name="Tran Van P."/>
        </authorList>
    </citation>
    <scope>NUCLEOTIDE SEQUENCE</scope>
</reference>
<sequence length="277" mass="30606">MVDIMKMLVYLLCMCSCFEGFAGLKSFRKPLSNDRVYGWIGFGVKAAETVIGFLSDGLKLLSSSTDAATQAMNESNNNVRDTEDHATSEGLTSVSSDQQHSLSSKLTSTQSFRMMEFMALSSMALFFTGEYNLRLVSKFLKTLTLASVLGMGMFYNAYPPAVEFMSNIFFPLTMTALMTVSNLSDNGHLFWAVFNTVFFDKFSEATSAVSSGASYNSAVTLNFFVNALREVLMGVDSELSTPVTDTFKDIYVFPINEFLVENDDVFFKPSNLSSIAM</sequence>
<feature type="chain" id="PRO_5036210287" evidence="2">
    <location>
        <begin position="24"/>
        <end position="277"/>
    </location>
</feature>
<feature type="compositionally biased region" description="Low complexity" evidence="1">
    <location>
        <begin position="93"/>
        <end position="102"/>
    </location>
</feature>
<keyword evidence="2" id="KW-0732">Signal</keyword>
<proteinExistence type="predicted"/>
<gene>
    <name evidence="3" type="ORF">NMOB1V02_LOCUS8367</name>
</gene>
<dbReference type="EMBL" id="CAJPEX010002338">
    <property type="protein sequence ID" value="CAG0920862.1"/>
    <property type="molecule type" value="Genomic_DNA"/>
</dbReference>
<evidence type="ECO:0000313" key="4">
    <source>
        <dbReference type="Proteomes" id="UP000678499"/>
    </source>
</evidence>